<feature type="transmembrane region" description="Helical" evidence="2">
    <location>
        <begin position="173"/>
        <end position="191"/>
    </location>
</feature>
<keyword evidence="4" id="KW-1185">Reference proteome</keyword>
<keyword evidence="2" id="KW-1133">Transmembrane helix</keyword>
<keyword evidence="2" id="KW-0472">Membrane</keyword>
<evidence type="ECO:0000256" key="1">
    <source>
        <dbReference type="SAM" id="MobiDB-lite"/>
    </source>
</evidence>
<organism evidence="3 4">
    <name type="scientific">Penicillium chrysogenum</name>
    <name type="common">Penicillium notatum</name>
    <dbReference type="NCBI Taxonomy" id="5076"/>
    <lineage>
        <taxon>Eukaryota</taxon>
        <taxon>Fungi</taxon>
        <taxon>Dikarya</taxon>
        <taxon>Ascomycota</taxon>
        <taxon>Pezizomycotina</taxon>
        <taxon>Eurotiomycetes</taxon>
        <taxon>Eurotiomycetidae</taxon>
        <taxon>Eurotiales</taxon>
        <taxon>Aspergillaceae</taxon>
        <taxon>Penicillium</taxon>
        <taxon>Penicillium chrysogenum species complex</taxon>
    </lineage>
</organism>
<keyword evidence="2" id="KW-0812">Transmembrane</keyword>
<feature type="compositionally biased region" description="Basic and acidic residues" evidence="1">
    <location>
        <begin position="128"/>
        <end position="140"/>
    </location>
</feature>
<protein>
    <submittedName>
        <fullName evidence="3">Uncharacterized protein</fullName>
    </submittedName>
</protein>
<feature type="compositionally biased region" description="Pro residues" evidence="1">
    <location>
        <begin position="143"/>
        <end position="152"/>
    </location>
</feature>
<gene>
    <name evidence="3" type="ORF">N7505_010549</name>
</gene>
<dbReference type="Proteomes" id="UP001220256">
    <property type="component" value="Unassembled WGS sequence"/>
</dbReference>
<evidence type="ECO:0000313" key="4">
    <source>
        <dbReference type="Proteomes" id="UP001220256"/>
    </source>
</evidence>
<comment type="caution">
    <text evidence="3">The sequence shown here is derived from an EMBL/GenBank/DDBJ whole genome shotgun (WGS) entry which is preliminary data.</text>
</comment>
<feature type="non-terminal residue" evidence="3">
    <location>
        <position position="1"/>
    </location>
</feature>
<proteinExistence type="predicted"/>
<reference evidence="3 4" key="1">
    <citation type="journal article" date="2023" name="IMA Fungus">
        <title>Comparative genomic study of the Penicillium genus elucidates a diverse pangenome and 15 lateral gene transfer events.</title>
        <authorList>
            <person name="Petersen C."/>
            <person name="Sorensen T."/>
            <person name="Nielsen M.R."/>
            <person name="Sondergaard T.E."/>
            <person name="Sorensen J.L."/>
            <person name="Fitzpatrick D.A."/>
            <person name="Frisvad J.C."/>
            <person name="Nielsen K.L."/>
        </authorList>
    </citation>
    <scope>NUCLEOTIDE SEQUENCE [LARGE SCALE GENOMIC DNA]</scope>
    <source>
        <strain evidence="3 4">IBT 3361</strain>
    </source>
</reference>
<accession>A0ABQ8W3Y6</accession>
<evidence type="ECO:0000313" key="3">
    <source>
        <dbReference type="EMBL" id="KAJ5255398.1"/>
    </source>
</evidence>
<sequence length="210" mass="24195">QTMINRVNAWTLLYKTFPALRNRMTLLTDLHTWFGDFRLAFEVIDRSNEYKVLTFKRAPTTVEPRIPDKVTFMNAAPEDISLPSPVLLHCHCVMTKILYASGMGKVVEKSMCEWEDLKQGPGIMSSLKDQHRYRSVDPKTRPPRPVQQPAPRLPKGVDDIRKTKEYKAAARRWTSTIVGLPIVMYTSWILYERLYGGKSPKRLGDQGQKD</sequence>
<dbReference type="EMBL" id="JAPVEB010000010">
    <property type="protein sequence ID" value="KAJ5255398.1"/>
    <property type="molecule type" value="Genomic_DNA"/>
</dbReference>
<name>A0ABQ8W3Y6_PENCH</name>
<feature type="region of interest" description="Disordered" evidence="1">
    <location>
        <begin position="128"/>
        <end position="159"/>
    </location>
</feature>
<evidence type="ECO:0000256" key="2">
    <source>
        <dbReference type="SAM" id="Phobius"/>
    </source>
</evidence>